<evidence type="ECO:0000313" key="2">
    <source>
        <dbReference type="EMBL" id="KRY46488.1"/>
    </source>
</evidence>
<dbReference type="OMA" id="EFPTICN"/>
<dbReference type="PANTHER" id="PTHR45913">
    <property type="entry name" value="EPM2A-INTERACTING PROTEIN 1"/>
    <property type="match status" value="1"/>
</dbReference>
<dbReference type="Proteomes" id="UP000054653">
    <property type="component" value="Unassembled WGS sequence"/>
</dbReference>
<protein>
    <submittedName>
        <fullName evidence="2">SCAN domain-containing protein 3</fullName>
    </submittedName>
</protein>
<evidence type="ECO:0000256" key="1">
    <source>
        <dbReference type="SAM" id="Coils"/>
    </source>
</evidence>
<dbReference type="PANTHER" id="PTHR45913:SF22">
    <property type="entry name" value="SCAN BOX DOMAIN-CONTAINING PROTEIN"/>
    <property type="match status" value="1"/>
</dbReference>
<organism evidence="2 3">
    <name type="scientific">Trichinella britovi</name>
    <name type="common">Parasitic roundworm</name>
    <dbReference type="NCBI Taxonomy" id="45882"/>
    <lineage>
        <taxon>Eukaryota</taxon>
        <taxon>Metazoa</taxon>
        <taxon>Ecdysozoa</taxon>
        <taxon>Nematoda</taxon>
        <taxon>Enoplea</taxon>
        <taxon>Dorylaimia</taxon>
        <taxon>Trichinellida</taxon>
        <taxon>Trichinellidae</taxon>
        <taxon>Trichinella</taxon>
    </lineage>
</organism>
<evidence type="ECO:0000313" key="3">
    <source>
        <dbReference type="Proteomes" id="UP000054653"/>
    </source>
</evidence>
<reference evidence="2 3" key="1">
    <citation type="submission" date="2015-01" db="EMBL/GenBank/DDBJ databases">
        <title>Evolution of Trichinella species and genotypes.</title>
        <authorList>
            <person name="Korhonen P.K."/>
            <person name="Edoardo P."/>
            <person name="Giuseppe L.R."/>
            <person name="Gasser R.B."/>
        </authorList>
    </citation>
    <scope>NUCLEOTIDE SEQUENCE [LARGE SCALE GENOMIC DNA]</scope>
    <source>
        <strain evidence="2">ISS120</strain>
    </source>
</reference>
<name>A0A0V1CBL5_TRIBR</name>
<gene>
    <name evidence="2" type="primary">SCAND3</name>
    <name evidence="2" type="ORF">T03_14396</name>
</gene>
<feature type="coiled-coil region" evidence="1">
    <location>
        <begin position="51"/>
        <end position="82"/>
    </location>
</feature>
<keyword evidence="3" id="KW-1185">Reference proteome</keyword>
<dbReference type="STRING" id="45882.A0A0V1CBL5"/>
<comment type="caution">
    <text evidence="2">The sequence shown here is derived from an EMBL/GenBank/DDBJ whole genome shotgun (WGS) entry which is preliminary data.</text>
</comment>
<sequence>MKDCVKSALKSLSDVDNFVSETELTLISDIVNALEPVAVCVNALGRKDCSLATAETVLEFLLQNLKEQRSDIAKKLFNAMKNRTEERRNASLCGLCVTLIILQDTFLFQEETKDSDDSDSGNSDPDISKSIADQLDTLIRRRKYSKCDLMDSCHGKDIMKIIKNEMAVFEAVGQRPKTLQKLYDALITVPPTSCETERSFSAVGLFVGSLATDGAPAMVGRYRGFATLLEETVWDVRAVHCVLHRHHLVAKNLNGELHATLKVCIKAVNKIKEFPTICNLM</sequence>
<accession>A0A0V1CBL5</accession>
<proteinExistence type="predicted"/>
<dbReference type="EMBL" id="JYDI01000285">
    <property type="protein sequence ID" value="KRY46488.1"/>
    <property type="molecule type" value="Genomic_DNA"/>
</dbReference>
<dbReference type="AlphaFoldDB" id="A0A0V1CBL5"/>
<keyword evidence="1" id="KW-0175">Coiled coil</keyword>